<dbReference type="GO" id="GO:0009691">
    <property type="term" value="P:cytokinin biosynthetic process"/>
    <property type="evidence" value="ECO:0007669"/>
    <property type="project" value="UniProtKB-KW"/>
</dbReference>
<dbReference type="GO" id="GO:0009736">
    <property type="term" value="P:cytokinin-activated signaling pathway"/>
    <property type="evidence" value="ECO:0007669"/>
    <property type="project" value="UniProtKB-KW"/>
</dbReference>
<feature type="compositionally biased region" description="Low complexity" evidence="7">
    <location>
        <begin position="54"/>
        <end position="64"/>
    </location>
</feature>
<dbReference type="GO" id="GO:0005737">
    <property type="term" value="C:cytoplasm"/>
    <property type="evidence" value="ECO:0007669"/>
    <property type="project" value="UniProtKB-SubCell"/>
</dbReference>
<sequence length="122" mass="13184">MDSSQVAGGGEECTNSSESGWTMYIGSPSRGEDDETEAQRSGDSPCVCDENLGSDDSMASDASSRPSHRREKGREDPTHFPAEKKGCHKQGVTINTRDAMRSKVEKKASTGYSHVRGGDKRQ</sequence>
<dbReference type="Proteomes" id="UP000594263">
    <property type="component" value="Unplaced"/>
</dbReference>
<keyword evidence="5" id="KW-0539">Nucleus</keyword>
<protein>
    <submittedName>
        <fullName evidence="8">Uncharacterized protein</fullName>
    </submittedName>
</protein>
<dbReference type="Gramene" id="Kaladp0024s0170.1.v1.1">
    <property type="protein sequence ID" value="Kaladp0024s0170.1.v1.1.CDS.1"/>
    <property type="gene ID" value="Kaladp0024s0170.v1.1"/>
</dbReference>
<evidence type="ECO:0000313" key="8">
    <source>
        <dbReference type="EnsemblPlants" id="Kaladp0024s0170.1.v1.1.CDS.1"/>
    </source>
</evidence>
<dbReference type="PANTHER" id="PTHR33347">
    <property type="entry name" value="OSJNBA0091C07.3 PROTEIN"/>
    <property type="match status" value="1"/>
</dbReference>
<evidence type="ECO:0000256" key="3">
    <source>
        <dbReference type="ARBA" id="ARBA00022712"/>
    </source>
</evidence>
<evidence type="ECO:0000256" key="4">
    <source>
        <dbReference type="ARBA" id="ARBA00022864"/>
    </source>
</evidence>
<evidence type="ECO:0000256" key="1">
    <source>
        <dbReference type="ARBA" id="ARBA00004496"/>
    </source>
</evidence>
<proteinExistence type="inferred from homology"/>
<keyword evidence="9" id="KW-1185">Reference proteome</keyword>
<evidence type="ECO:0000256" key="7">
    <source>
        <dbReference type="SAM" id="MobiDB-lite"/>
    </source>
</evidence>
<dbReference type="EnsemblPlants" id="Kaladp0024s0170.1.v1.1">
    <property type="protein sequence ID" value="Kaladp0024s0170.1.v1.1.CDS.1"/>
    <property type="gene ID" value="Kaladp0024s0170.v1.1"/>
</dbReference>
<comment type="similarity">
    <text evidence="6">Belongs to the SOFL plant protein family.</text>
</comment>
<feature type="compositionally biased region" description="Basic and acidic residues" evidence="7">
    <location>
        <begin position="98"/>
        <end position="108"/>
    </location>
</feature>
<evidence type="ECO:0000256" key="6">
    <source>
        <dbReference type="ARBA" id="ARBA00024199"/>
    </source>
</evidence>
<organism evidence="8 9">
    <name type="scientific">Kalanchoe fedtschenkoi</name>
    <name type="common">Lavender scallops</name>
    <name type="synonym">South American air plant</name>
    <dbReference type="NCBI Taxonomy" id="63787"/>
    <lineage>
        <taxon>Eukaryota</taxon>
        <taxon>Viridiplantae</taxon>
        <taxon>Streptophyta</taxon>
        <taxon>Embryophyta</taxon>
        <taxon>Tracheophyta</taxon>
        <taxon>Spermatophyta</taxon>
        <taxon>Magnoliopsida</taxon>
        <taxon>eudicotyledons</taxon>
        <taxon>Gunneridae</taxon>
        <taxon>Pentapetalae</taxon>
        <taxon>Saxifragales</taxon>
        <taxon>Crassulaceae</taxon>
        <taxon>Kalanchoe</taxon>
    </lineage>
</organism>
<reference evidence="8" key="1">
    <citation type="submission" date="2021-01" db="UniProtKB">
        <authorList>
            <consortium name="EnsemblPlants"/>
        </authorList>
    </citation>
    <scope>IDENTIFICATION</scope>
</reference>
<feature type="region of interest" description="Disordered" evidence="7">
    <location>
        <begin position="1"/>
        <end position="122"/>
    </location>
</feature>
<feature type="compositionally biased region" description="Basic and acidic residues" evidence="7">
    <location>
        <begin position="72"/>
        <end position="85"/>
    </location>
</feature>
<comment type="subcellular location">
    <subcellularLocation>
        <location evidence="1">Cytoplasm</location>
    </subcellularLocation>
</comment>
<dbReference type="PANTHER" id="PTHR33347:SF31">
    <property type="entry name" value="PROTEIN SOB FIVE-LIKE 1"/>
    <property type="match status" value="1"/>
</dbReference>
<keyword evidence="4" id="KW-0932">Cytokinin signaling pathway</keyword>
<evidence type="ECO:0000313" key="9">
    <source>
        <dbReference type="Proteomes" id="UP000594263"/>
    </source>
</evidence>
<keyword evidence="3" id="KW-0203">Cytokinin biosynthesis</keyword>
<name>A0A7N0T651_KALFE</name>
<keyword evidence="2" id="KW-0963">Cytoplasm</keyword>
<accession>A0A7N0T651</accession>
<dbReference type="AlphaFoldDB" id="A0A7N0T651"/>
<dbReference type="InterPro" id="IPR044670">
    <property type="entry name" value="SOFL"/>
</dbReference>
<evidence type="ECO:0000256" key="2">
    <source>
        <dbReference type="ARBA" id="ARBA00022490"/>
    </source>
</evidence>
<evidence type="ECO:0000256" key="5">
    <source>
        <dbReference type="ARBA" id="ARBA00023242"/>
    </source>
</evidence>